<protein>
    <submittedName>
        <fullName evidence="2">Uncharacterized protein</fullName>
    </submittedName>
</protein>
<evidence type="ECO:0000313" key="3">
    <source>
        <dbReference type="Proteomes" id="UP000295649"/>
    </source>
</evidence>
<reference evidence="2 3" key="1">
    <citation type="submission" date="2019-03" db="EMBL/GenBank/DDBJ databases">
        <title>Systems level insights into methane cycling in arid and semi-arid ecosystems.</title>
        <authorList>
            <person name="Kalyuzhnaya M."/>
        </authorList>
    </citation>
    <scope>NUCLEOTIDE SEQUENCE [LARGE SCALE GENOMIC DNA]</scope>
    <source>
        <strain evidence="2 3">S-1</strain>
    </source>
</reference>
<gene>
    <name evidence="2" type="ORF">EDE11_12342</name>
</gene>
<sequence>MLSSLPREHGKQDARDFPDKSAEKRFYPGRDDSSPSNQTASSLAACAKTISYPFATALHWPDLYFVCPQALKS</sequence>
<accession>A0ABY2CLF5</accession>
<dbReference type="Proteomes" id="UP000295649">
    <property type="component" value="Unassembled WGS sequence"/>
</dbReference>
<comment type="caution">
    <text evidence="2">The sequence shown here is derived from an EMBL/GenBank/DDBJ whole genome shotgun (WGS) entry which is preliminary data.</text>
</comment>
<evidence type="ECO:0000313" key="2">
    <source>
        <dbReference type="EMBL" id="TCV78975.1"/>
    </source>
</evidence>
<keyword evidence="3" id="KW-1185">Reference proteome</keyword>
<dbReference type="EMBL" id="SMCN01000023">
    <property type="protein sequence ID" value="TCV78975.1"/>
    <property type="molecule type" value="Genomic_DNA"/>
</dbReference>
<feature type="compositionally biased region" description="Basic and acidic residues" evidence="1">
    <location>
        <begin position="1"/>
        <end position="33"/>
    </location>
</feature>
<proteinExistence type="predicted"/>
<organism evidence="2 3">
    <name type="scientific">Methylomonas methanica</name>
    <dbReference type="NCBI Taxonomy" id="421"/>
    <lineage>
        <taxon>Bacteria</taxon>
        <taxon>Pseudomonadati</taxon>
        <taxon>Pseudomonadota</taxon>
        <taxon>Gammaproteobacteria</taxon>
        <taxon>Methylococcales</taxon>
        <taxon>Methylococcaceae</taxon>
        <taxon>Methylomonas</taxon>
    </lineage>
</organism>
<evidence type="ECO:0000256" key="1">
    <source>
        <dbReference type="SAM" id="MobiDB-lite"/>
    </source>
</evidence>
<name>A0ABY2CLF5_METMH</name>
<feature type="region of interest" description="Disordered" evidence="1">
    <location>
        <begin position="1"/>
        <end position="40"/>
    </location>
</feature>